<evidence type="ECO:0000256" key="7">
    <source>
        <dbReference type="ARBA" id="ARBA00022729"/>
    </source>
</evidence>
<dbReference type="AlphaFoldDB" id="A0AAW1AMU7"/>
<dbReference type="InterPro" id="IPR029034">
    <property type="entry name" value="Cystine-knot_cytokine"/>
</dbReference>
<dbReference type="SUPFAM" id="SSF57501">
    <property type="entry name" value="Cystine-knot cytokines"/>
    <property type="match status" value="1"/>
</dbReference>
<comment type="function">
    <text evidence="13">Multifunctional protein that regulates various processes such as angiogenesis and heart development. Activation into mature form follows different steps: following cleavage of the proprotein in the Golgi apparatus, Latency-associated peptide (LAP) and Transforming growth factor beta-2 (TGF-beta-2) chains remain non-covalently linked rendering TGF-beta-2 inactive during storage in extracellular matrix. At the same time, LAP chain interacts with 'milieu molecules', such as LTBP1 and LRRC32/GARP, that control activation of TGF-beta-2 and maintain it in a latent state during storage in extracellular milieus. Once activated following release of LAP, TGF-beta-2 acts by binding to TGF-beta receptors (TGFBR1 and TGFBR2), which transduce signal.</text>
</comment>
<dbReference type="PANTHER" id="PTHR11848">
    <property type="entry name" value="TGF-BETA FAMILY"/>
    <property type="match status" value="1"/>
</dbReference>
<feature type="disulfide bond" evidence="15">
    <location>
        <begin position="315"/>
        <end position="378"/>
    </location>
</feature>
<comment type="function">
    <text evidence="14">Required to maintain the Transforming growth factor beta-2 (TGF-beta-2) chain in a latent state during storage in extracellular matrix. Associates non-covalently with TGF-beta-2 and regulates its activation via interaction with 'milieu molecules', such as LTBP1 and LRRC32/GARP, that control activation of TGF-beta-2.</text>
</comment>
<dbReference type="PRINTS" id="PR01425">
    <property type="entry name" value="TGFBETA2"/>
</dbReference>
<keyword evidence="9 15" id="KW-1015">Disulfide bond</keyword>
<evidence type="ECO:0000256" key="11">
    <source>
        <dbReference type="ARBA" id="ARBA00023246"/>
    </source>
</evidence>
<feature type="domain" description="TGF-beta family profile" evidence="19">
    <location>
        <begin position="297"/>
        <end position="418"/>
    </location>
</feature>
<dbReference type="InterPro" id="IPR016319">
    <property type="entry name" value="TGF-beta"/>
</dbReference>
<evidence type="ECO:0000256" key="9">
    <source>
        <dbReference type="ARBA" id="ARBA00023157"/>
    </source>
</evidence>
<dbReference type="InterPro" id="IPR001111">
    <property type="entry name" value="TGF-b_propeptide"/>
</dbReference>
<dbReference type="Pfam" id="PF00019">
    <property type="entry name" value="TGF_beta"/>
    <property type="match status" value="1"/>
</dbReference>
<evidence type="ECO:0000256" key="1">
    <source>
        <dbReference type="ARBA" id="ARBA00004498"/>
    </source>
</evidence>
<dbReference type="InterPro" id="IPR001839">
    <property type="entry name" value="TGF-b_C"/>
</dbReference>
<keyword evidence="7 18" id="KW-0732">Signal</keyword>
<evidence type="ECO:0000256" key="4">
    <source>
        <dbReference type="ARBA" id="ARBA00022525"/>
    </source>
</evidence>
<dbReference type="InterPro" id="IPR017948">
    <property type="entry name" value="TGFb_CS"/>
</dbReference>
<feature type="chain" id="PRO_5043631863" description="Transforming growth factor beta-2 proprotein" evidence="18">
    <location>
        <begin position="23"/>
        <end position="475"/>
    </location>
</feature>
<feature type="region of interest" description="Disordered" evidence="17">
    <location>
        <begin position="409"/>
        <end position="475"/>
    </location>
</feature>
<accession>A0AAW1AMU7</accession>
<dbReference type="GO" id="GO:0005125">
    <property type="term" value="F:cytokine activity"/>
    <property type="evidence" value="ECO:0007669"/>
    <property type="project" value="TreeGrafter"/>
</dbReference>
<dbReference type="PROSITE" id="PS51362">
    <property type="entry name" value="TGF_BETA_2"/>
    <property type="match status" value="1"/>
</dbReference>
<comment type="subcellular location">
    <subcellularLocation>
        <location evidence="1">Secreted</location>
        <location evidence="1">Extracellular space</location>
        <location evidence="1">Extracellular matrix</location>
    </subcellularLocation>
</comment>
<evidence type="ECO:0000256" key="3">
    <source>
        <dbReference type="ARBA" id="ARBA00018531"/>
    </source>
</evidence>
<feature type="disulfide bond" description="Interchain" evidence="15">
    <location>
        <position position="377"/>
    </location>
</feature>
<keyword evidence="21" id="KW-1185">Reference proteome</keyword>
<evidence type="ECO:0000256" key="14">
    <source>
        <dbReference type="ARBA" id="ARBA00045656"/>
    </source>
</evidence>
<dbReference type="GO" id="GO:0005615">
    <property type="term" value="C:extracellular space"/>
    <property type="evidence" value="ECO:0007669"/>
    <property type="project" value="InterPro"/>
</dbReference>
<keyword evidence="10" id="KW-0325">Glycoprotein</keyword>
<keyword evidence="5" id="KW-0272">Extracellular matrix</keyword>
<evidence type="ECO:0000256" key="12">
    <source>
        <dbReference type="ARBA" id="ARBA00034081"/>
    </source>
</evidence>
<evidence type="ECO:0000256" key="8">
    <source>
        <dbReference type="ARBA" id="ARBA00023030"/>
    </source>
</evidence>
<dbReference type="GO" id="GO:0051781">
    <property type="term" value="P:positive regulation of cell division"/>
    <property type="evidence" value="ECO:0007669"/>
    <property type="project" value="UniProtKB-KW"/>
</dbReference>
<dbReference type="InterPro" id="IPR015615">
    <property type="entry name" value="TGF-beta-rel"/>
</dbReference>
<evidence type="ECO:0000256" key="2">
    <source>
        <dbReference type="ARBA" id="ARBA00006656"/>
    </source>
</evidence>
<comment type="function">
    <text evidence="12">Precursor of the Latency-associated peptide (LAP) and Transforming growth factor beta-2 (TGF-beta-2) chains, which constitute the regulatory and active subunit of TGF-beta-2, respectively.</text>
</comment>
<dbReference type="Gene3D" id="2.10.90.10">
    <property type="entry name" value="Cystine-knot cytokines"/>
    <property type="match status" value="1"/>
</dbReference>
<dbReference type="Proteomes" id="UP001474421">
    <property type="component" value="Unassembled WGS sequence"/>
</dbReference>
<keyword evidence="8 16" id="KW-0339">Growth factor</keyword>
<evidence type="ECO:0000256" key="15">
    <source>
        <dbReference type="PIRSR" id="PIRSR001787-1"/>
    </source>
</evidence>
<keyword evidence="6" id="KW-0165">Cleavage on pair of basic residues</keyword>
<dbReference type="GO" id="GO:0005160">
    <property type="term" value="F:transforming growth factor beta receptor binding"/>
    <property type="evidence" value="ECO:0007669"/>
    <property type="project" value="InterPro"/>
</dbReference>
<evidence type="ECO:0000313" key="20">
    <source>
        <dbReference type="EMBL" id="KAK9391158.1"/>
    </source>
</evidence>
<dbReference type="Gene3D" id="2.60.120.970">
    <property type="match status" value="1"/>
</dbReference>
<sequence length="475" mass="53554">MFFFSVVVVVVPWIFAPHGADSAFSMCQSLDLEVARARRIQAIRGQILSKLQLETPPKNDGAPHPLPPEVMLLFNNTQELVRQLATCEGRRKALRQDEEYYAKEVRRVDMLTLGHADNSILGPFSTPFFRFLHFDLSVAPHNFSHLVQAELRIYKVPNPGSHATEQHVELYQVMQGREPSAPTRRYVGSRSLLPRHRAEWVSFEVTDSVRRWLRTRGKKLSFTLGLGCPCCSSTPAWNTINSQHSELLEALFAGLDDAHIKEAWNGWSRPPDLTHKDPHLILTLLPPNQVDPAPKGRHRRAAKPPSCPRNADKDCCLHPLFIDFRKDLKWKWIHQPKGYKANFCAGSCQYSLTTNIRHNMVLPQYIKLNPEGSATPCCVARKLEPLTILYYVGRQPKEDFSLECRSLPSMETQGASPHGRENSSFRAGPRGWGSEHETGGLHMIGGMADEEGEKEKEKVAEREGGGEEGMADEEG</sequence>
<dbReference type="Pfam" id="PF00688">
    <property type="entry name" value="TGFb_propeptide"/>
    <property type="match status" value="1"/>
</dbReference>
<evidence type="ECO:0000256" key="16">
    <source>
        <dbReference type="RuleBase" id="RU000354"/>
    </source>
</evidence>
<feature type="signal peptide" evidence="18">
    <location>
        <begin position="1"/>
        <end position="22"/>
    </location>
</feature>
<evidence type="ECO:0000256" key="13">
    <source>
        <dbReference type="ARBA" id="ARBA00045470"/>
    </source>
</evidence>
<evidence type="ECO:0000313" key="21">
    <source>
        <dbReference type="Proteomes" id="UP001474421"/>
    </source>
</evidence>
<feature type="compositionally biased region" description="Basic and acidic residues" evidence="17">
    <location>
        <begin position="453"/>
        <end position="465"/>
    </location>
</feature>
<dbReference type="PROSITE" id="PS00250">
    <property type="entry name" value="TGF_BETA_1"/>
    <property type="match status" value="1"/>
</dbReference>
<keyword evidence="11" id="KW-0497">Mitogen</keyword>
<proteinExistence type="inferred from homology"/>
<dbReference type="GO" id="GO:0008083">
    <property type="term" value="F:growth factor activity"/>
    <property type="evidence" value="ECO:0007669"/>
    <property type="project" value="UniProtKB-KW"/>
</dbReference>
<evidence type="ECO:0000256" key="18">
    <source>
        <dbReference type="SAM" id="SignalP"/>
    </source>
</evidence>
<organism evidence="20 21">
    <name type="scientific">Crotalus adamanteus</name>
    <name type="common">Eastern diamondback rattlesnake</name>
    <dbReference type="NCBI Taxonomy" id="8729"/>
    <lineage>
        <taxon>Eukaryota</taxon>
        <taxon>Metazoa</taxon>
        <taxon>Chordata</taxon>
        <taxon>Craniata</taxon>
        <taxon>Vertebrata</taxon>
        <taxon>Euteleostomi</taxon>
        <taxon>Lepidosauria</taxon>
        <taxon>Squamata</taxon>
        <taxon>Bifurcata</taxon>
        <taxon>Unidentata</taxon>
        <taxon>Episquamata</taxon>
        <taxon>Toxicofera</taxon>
        <taxon>Serpentes</taxon>
        <taxon>Colubroidea</taxon>
        <taxon>Viperidae</taxon>
        <taxon>Crotalinae</taxon>
        <taxon>Crotalus</taxon>
    </lineage>
</organism>
<reference evidence="20 21" key="1">
    <citation type="journal article" date="2024" name="Proc. Natl. Acad. Sci. U.S.A.">
        <title>The genetic regulatory architecture and epigenomic basis for age-related changes in rattlesnake venom.</title>
        <authorList>
            <person name="Hogan M.P."/>
            <person name="Holding M.L."/>
            <person name="Nystrom G.S."/>
            <person name="Colston T.J."/>
            <person name="Bartlett D.A."/>
            <person name="Mason A.J."/>
            <person name="Ellsworth S.A."/>
            <person name="Rautsaw R.M."/>
            <person name="Lawrence K.C."/>
            <person name="Strickland J.L."/>
            <person name="He B."/>
            <person name="Fraser P."/>
            <person name="Margres M.J."/>
            <person name="Gilbert D.M."/>
            <person name="Gibbs H.L."/>
            <person name="Parkinson C.L."/>
            <person name="Rokyta D.R."/>
        </authorList>
    </citation>
    <scope>NUCLEOTIDE SEQUENCE [LARGE SCALE GENOMIC DNA]</scope>
    <source>
        <strain evidence="20">DRR0105</strain>
    </source>
</reference>
<keyword evidence="4" id="KW-0964">Secreted</keyword>
<evidence type="ECO:0000259" key="19">
    <source>
        <dbReference type="PROSITE" id="PS51362"/>
    </source>
</evidence>
<dbReference type="GO" id="GO:0042127">
    <property type="term" value="P:regulation of cell population proliferation"/>
    <property type="evidence" value="ECO:0007669"/>
    <property type="project" value="TreeGrafter"/>
</dbReference>
<feature type="disulfide bond" evidence="15">
    <location>
        <begin position="307"/>
        <end position="316"/>
    </location>
</feature>
<dbReference type="GO" id="GO:0009653">
    <property type="term" value="P:anatomical structure morphogenesis"/>
    <property type="evidence" value="ECO:0007669"/>
    <property type="project" value="UniProtKB-ARBA"/>
</dbReference>
<dbReference type="InterPro" id="IPR003940">
    <property type="entry name" value="TGFb2"/>
</dbReference>
<evidence type="ECO:0000256" key="6">
    <source>
        <dbReference type="ARBA" id="ARBA00022685"/>
    </source>
</evidence>
<gene>
    <name evidence="20" type="ORF">NXF25_018488</name>
</gene>
<dbReference type="PANTHER" id="PTHR11848:SF249">
    <property type="entry name" value="TRANSFORMING GROWTH FACTOR BETA"/>
    <property type="match status" value="1"/>
</dbReference>
<comment type="caution">
    <text evidence="20">The sequence shown here is derived from an EMBL/GenBank/DDBJ whole genome shotgun (WGS) entry which is preliminary data.</text>
</comment>
<dbReference type="PRINTS" id="PR01423">
    <property type="entry name" value="TGFBETA"/>
</dbReference>
<protein>
    <recommendedName>
        <fullName evidence="3">Transforming growth factor beta-2 proprotein</fullName>
    </recommendedName>
</protein>
<comment type="similarity">
    <text evidence="2 16">Belongs to the TGF-beta family.</text>
</comment>
<dbReference type="SMART" id="SM00204">
    <property type="entry name" value="TGFB"/>
    <property type="match status" value="1"/>
</dbReference>
<dbReference type="GO" id="GO:0009888">
    <property type="term" value="P:tissue development"/>
    <property type="evidence" value="ECO:0007669"/>
    <property type="project" value="UniProtKB-ARBA"/>
</dbReference>
<evidence type="ECO:0000256" key="10">
    <source>
        <dbReference type="ARBA" id="ARBA00023180"/>
    </source>
</evidence>
<dbReference type="PIRSF" id="PIRSF001787">
    <property type="entry name" value="TGF-beta"/>
    <property type="match status" value="1"/>
</dbReference>
<evidence type="ECO:0000256" key="5">
    <source>
        <dbReference type="ARBA" id="ARBA00022530"/>
    </source>
</evidence>
<evidence type="ECO:0000256" key="17">
    <source>
        <dbReference type="SAM" id="MobiDB-lite"/>
    </source>
</evidence>
<dbReference type="EMBL" id="JAOTOJ010000019">
    <property type="protein sequence ID" value="KAK9391158.1"/>
    <property type="molecule type" value="Genomic_DNA"/>
</dbReference>
<name>A0AAW1AMU7_CROAD</name>
<dbReference type="GO" id="GO:0007179">
    <property type="term" value="P:transforming growth factor beta receptor signaling pathway"/>
    <property type="evidence" value="ECO:0007669"/>
    <property type="project" value="TreeGrafter"/>
</dbReference>